<keyword evidence="5" id="KW-1185">Reference proteome</keyword>
<dbReference type="SUPFAM" id="SSF50939">
    <property type="entry name" value="Sialidases"/>
    <property type="match status" value="1"/>
</dbReference>
<accession>A0A9X2ASR5</accession>
<evidence type="ECO:0000259" key="3">
    <source>
        <dbReference type="Pfam" id="PF13205"/>
    </source>
</evidence>
<comment type="caution">
    <text evidence="4">The sequence shown here is derived from an EMBL/GenBank/DDBJ whole genome shotgun (WGS) entry which is preliminary data.</text>
</comment>
<evidence type="ECO:0000256" key="1">
    <source>
        <dbReference type="ARBA" id="ARBA00022729"/>
    </source>
</evidence>
<sequence>MHHSRNRHLLALALSLGLAACGGSDGIAPFGPVSSTPANGATGVARNVQPSATFNQSLNAASITATTAQLLSPLGLPLPVTLSASGAVLSMAPVAAALPGGTTYTLALAAGLQSASGAVLGTALSSTFSTAAQQWSGVAQVSDASANALNPVQATDASGNVTAVWQQDTNGTNNVVKASRYSGGSWSAPALLSTAALGAAVNPVVAVDAAGNVTAVWRQFKSASNYGINASRYSNGSWSAPVRVDNVPGNAVSPALVVDAAGNLTAAWQQSNGTRVVINASRYSNGAWSVPVQVDAPSATGDAMAAVLAVDAAGNVTASWNQYNGSNYVINTSRYSNGGWSAPVQLNSATGDAFYPALAVDGAGTVTAAWWQHIGTRDVINASRYSGGNWSAPVQVDAPNATGNARTPALAVDAAGNVTAAWHQVSGAYYVINASRYRNGSWSPPTQVSGASATGDAINAALAVDVAGNLSLAWTQYDGTRFAANASRFGNGSWSAPTELDIPAATSNAISPVLGVDATGNVTATWYQGSPGTYVINARRLQ</sequence>
<dbReference type="EMBL" id="JALGBI010000003">
    <property type="protein sequence ID" value="MCJ0765651.1"/>
    <property type="molecule type" value="Genomic_DNA"/>
</dbReference>
<dbReference type="InterPro" id="IPR032812">
    <property type="entry name" value="SbsA_Ig"/>
</dbReference>
<name>A0A9X2ASR5_9BURK</name>
<dbReference type="InterPro" id="IPR036278">
    <property type="entry name" value="Sialidase_sf"/>
</dbReference>
<feature type="signal peptide" evidence="2">
    <location>
        <begin position="1"/>
        <end position="19"/>
    </location>
</feature>
<dbReference type="Proteomes" id="UP001139447">
    <property type="component" value="Unassembled WGS sequence"/>
</dbReference>
<dbReference type="AlphaFoldDB" id="A0A9X2ASR5"/>
<keyword evidence="1 2" id="KW-0732">Signal</keyword>
<reference evidence="4" key="1">
    <citation type="submission" date="2022-03" db="EMBL/GenBank/DDBJ databases">
        <authorList>
            <person name="Woo C.Y."/>
        </authorList>
    </citation>
    <scope>NUCLEOTIDE SEQUENCE</scope>
    <source>
        <strain evidence="4">CYS-02</strain>
    </source>
</reference>
<protein>
    <submittedName>
        <fullName evidence="4">Ig-like domain-containing protein</fullName>
    </submittedName>
</protein>
<dbReference type="RefSeq" id="WP_243309251.1">
    <property type="nucleotide sequence ID" value="NZ_JALGBI010000003.1"/>
</dbReference>
<dbReference type="SUPFAM" id="SSF89372">
    <property type="entry name" value="Fucose-specific lectin"/>
    <property type="match status" value="1"/>
</dbReference>
<gene>
    <name evidence="4" type="ORF">MMF98_20755</name>
</gene>
<organism evidence="4 5">
    <name type="scientific">Variovorax terrae</name>
    <dbReference type="NCBI Taxonomy" id="2923278"/>
    <lineage>
        <taxon>Bacteria</taxon>
        <taxon>Pseudomonadati</taxon>
        <taxon>Pseudomonadota</taxon>
        <taxon>Betaproteobacteria</taxon>
        <taxon>Burkholderiales</taxon>
        <taxon>Comamonadaceae</taxon>
        <taxon>Variovorax</taxon>
    </lineage>
</organism>
<feature type="chain" id="PRO_5040860592" evidence="2">
    <location>
        <begin position="20"/>
        <end position="542"/>
    </location>
</feature>
<evidence type="ECO:0000313" key="5">
    <source>
        <dbReference type="Proteomes" id="UP001139447"/>
    </source>
</evidence>
<evidence type="ECO:0000256" key="2">
    <source>
        <dbReference type="SAM" id="SignalP"/>
    </source>
</evidence>
<feature type="domain" description="SbsA Ig-like" evidence="3">
    <location>
        <begin position="33"/>
        <end position="130"/>
    </location>
</feature>
<dbReference type="PROSITE" id="PS51257">
    <property type="entry name" value="PROKAR_LIPOPROTEIN"/>
    <property type="match status" value="1"/>
</dbReference>
<dbReference type="Pfam" id="PF13205">
    <property type="entry name" value="Big_5"/>
    <property type="match status" value="1"/>
</dbReference>
<evidence type="ECO:0000313" key="4">
    <source>
        <dbReference type="EMBL" id="MCJ0765651.1"/>
    </source>
</evidence>
<proteinExistence type="predicted"/>